<keyword evidence="3" id="KW-1185">Reference proteome</keyword>
<proteinExistence type="predicted"/>
<feature type="compositionally biased region" description="Basic and acidic residues" evidence="1">
    <location>
        <begin position="1"/>
        <end position="11"/>
    </location>
</feature>
<sequence length="118" mass="13000">MQGDWKGRGGEAPELSFTRRTPKDISRPYPVRVWHARTCPAAAVLDSRLYVVGGATSGPTTWLRGIEMPKYESDRRLTRSQNAAPQAVDGDVAEVDVPSMMSTAPALDLSILLIYIRK</sequence>
<reference evidence="2 3" key="1">
    <citation type="journal article" date="2019" name="Commun. Biol.">
        <title>The bagworm genome reveals a unique fibroin gene that provides high tensile strength.</title>
        <authorList>
            <person name="Kono N."/>
            <person name="Nakamura H."/>
            <person name="Ohtoshi R."/>
            <person name="Tomita M."/>
            <person name="Numata K."/>
            <person name="Arakawa K."/>
        </authorList>
    </citation>
    <scope>NUCLEOTIDE SEQUENCE [LARGE SCALE GENOMIC DNA]</scope>
</reference>
<accession>A0A4C1Y7V9</accession>
<comment type="caution">
    <text evidence="2">The sequence shown here is derived from an EMBL/GenBank/DDBJ whole genome shotgun (WGS) entry which is preliminary data.</text>
</comment>
<gene>
    <name evidence="2" type="ORF">EVAR_90438_1</name>
</gene>
<evidence type="ECO:0000313" key="2">
    <source>
        <dbReference type="EMBL" id="GBP72341.1"/>
    </source>
</evidence>
<evidence type="ECO:0000256" key="1">
    <source>
        <dbReference type="SAM" id="MobiDB-lite"/>
    </source>
</evidence>
<name>A0A4C1Y7V9_EUMVA</name>
<evidence type="ECO:0000313" key="3">
    <source>
        <dbReference type="Proteomes" id="UP000299102"/>
    </source>
</evidence>
<feature type="region of interest" description="Disordered" evidence="1">
    <location>
        <begin position="1"/>
        <end position="25"/>
    </location>
</feature>
<dbReference type="EMBL" id="BGZK01001141">
    <property type="protein sequence ID" value="GBP72341.1"/>
    <property type="molecule type" value="Genomic_DNA"/>
</dbReference>
<organism evidence="2 3">
    <name type="scientific">Eumeta variegata</name>
    <name type="common">Bagworm moth</name>
    <name type="synonym">Eumeta japonica</name>
    <dbReference type="NCBI Taxonomy" id="151549"/>
    <lineage>
        <taxon>Eukaryota</taxon>
        <taxon>Metazoa</taxon>
        <taxon>Ecdysozoa</taxon>
        <taxon>Arthropoda</taxon>
        <taxon>Hexapoda</taxon>
        <taxon>Insecta</taxon>
        <taxon>Pterygota</taxon>
        <taxon>Neoptera</taxon>
        <taxon>Endopterygota</taxon>
        <taxon>Lepidoptera</taxon>
        <taxon>Glossata</taxon>
        <taxon>Ditrysia</taxon>
        <taxon>Tineoidea</taxon>
        <taxon>Psychidae</taxon>
        <taxon>Oiketicinae</taxon>
        <taxon>Eumeta</taxon>
    </lineage>
</organism>
<dbReference type="Proteomes" id="UP000299102">
    <property type="component" value="Unassembled WGS sequence"/>
</dbReference>
<protein>
    <submittedName>
        <fullName evidence="2">Uncharacterized protein</fullName>
    </submittedName>
</protein>
<dbReference type="AlphaFoldDB" id="A0A4C1Y7V9"/>